<organism evidence="1 2">
    <name type="scientific">Neorhizobium alkalisoli</name>
    <dbReference type="NCBI Taxonomy" id="528178"/>
    <lineage>
        <taxon>Bacteria</taxon>
        <taxon>Pseudomonadati</taxon>
        <taxon>Pseudomonadota</taxon>
        <taxon>Alphaproteobacteria</taxon>
        <taxon>Hyphomicrobiales</taxon>
        <taxon>Rhizobiaceae</taxon>
        <taxon>Rhizobium/Agrobacterium group</taxon>
        <taxon>Neorhizobium</taxon>
    </lineage>
</organism>
<dbReference type="EMBL" id="VIWP01000009">
    <property type="protein sequence ID" value="TWF48003.1"/>
    <property type="molecule type" value="Genomic_DNA"/>
</dbReference>
<evidence type="ECO:0000313" key="1">
    <source>
        <dbReference type="EMBL" id="TWF48003.1"/>
    </source>
</evidence>
<dbReference type="AlphaFoldDB" id="A0A561QCD3"/>
<dbReference type="Gene3D" id="3.90.1720.10">
    <property type="entry name" value="endopeptidase domain like (from Nostoc punctiforme)"/>
    <property type="match status" value="1"/>
</dbReference>
<sequence length="381" mass="41253">MNSKYDGVEVLLPELSKFREGDIVLTFNAAATSFKGAAISNAITKVTAGRYSHVLICSSPPTLIEAIDAGVSTLSLARCFAHSRGNIRVLRHRRSEIAAKAASFAQLDVGQSYSKRKAVSAIFPQATLASLADNGIFCSALVAQVYQLAGAVEFKSLAVAKTTPATIDNLEGLSDVTDEVFRPRLAPRNIETMSALDGDRSPTISARQTAITGRYARDLSPAVKAIIDAYPELEMGLPGGLFGIIQFIMTALDLTDEFPAEERQRFLATVIDLDHAAAELIARGELKELIDEIVAADGLDHAKLIAESFAVVPDIDVEWLKNYGMVSERQRNARATALQGFVEWGTHRAKSVAAYVDLERGMTESLEQRVTVVREVLARLS</sequence>
<accession>A0A561QCD3</accession>
<name>A0A561QCD3_9HYPH</name>
<dbReference type="RefSeq" id="WP_145641747.1">
    <property type="nucleotide sequence ID" value="NZ_VIWP01000009.1"/>
</dbReference>
<dbReference type="InterPro" id="IPR038765">
    <property type="entry name" value="Papain-like_cys_pep_sf"/>
</dbReference>
<evidence type="ECO:0000313" key="2">
    <source>
        <dbReference type="Proteomes" id="UP000320653"/>
    </source>
</evidence>
<keyword evidence="2" id="KW-1185">Reference proteome</keyword>
<dbReference type="SUPFAM" id="SSF54001">
    <property type="entry name" value="Cysteine proteinases"/>
    <property type="match status" value="1"/>
</dbReference>
<gene>
    <name evidence="1" type="ORF">FHW37_10966</name>
</gene>
<comment type="caution">
    <text evidence="1">The sequence shown here is derived from an EMBL/GenBank/DDBJ whole genome shotgun (WGS) entry which is preliminary data.</text>
</comment>
<proteinExistence type="predicted"/>
<dbReference type="Proteomes" id="UP000320653">
    <property type="component" value="Unassembled WGS sequence"/>
</dbReference>
<dbReference type="OrthoDB" id="7843671at2"/>
<reference evidence="1 2" key="1">
    <citation type="submission" date="2019-06" db="EMBL/GenBank/DDBJ databases">
        <title>Sorghum-associated microbial communities from plants grown in Nebraska, USA.</title>
        <authorList>
            <person name="Schachtman D."/>
        </authorList>
    </citation>
    <scope>NUCLEOTIDE SEQUENCE [LARGE SCALE GENOMIC DNA]</scope>
    <source>
        <strain evidence="1 2">1225</strain>
    </source>
</reference>
<protein>
    <submittedName>
        <fullName evidence="1">Permuted papain-like amidase YaeF/Yiix C92 family enzyme</fullName>
    </submittedName>
</protein>